<keyword evidence="6 7" id="KW-0472">Membrane</keyword>
<gene>
    <name evidence="10" type="ORF">FHR33_006265</name>
</gene>
<evidence type="ECO:0000259" key="9">
    <source>
        <dbReference type="PROSITE" id="PS50928"/>
    </source>
</evidence>
<dbReference type="GeneID" id="95392551"/>
<evidence type="ECO:0000256" key="1">
    <source>
        <dbReference type="ARBA" id="ARBA00004651"/>
    </source>
</evidence>
<dbReference type="PANTHER" id="PTHR43386">
    <property type="entry name" value="OLIGOPEPTIDE TRANSPORT SYSTEM PERMEASE PROTEIN APPC"/>
    <property type="match status" value="1"/>
</dbReference>
<dbReference type="Gene3D" id="1.10.3720.10">
    <property type="entry name" value="MetI-like"/>
    <property type="match status" value="1"/>
</dbReference>
<dbReference type="AlphaFoldDB" id="A0A7W5VF93"/>
<dbReference type="GO" id="GO:0005886">
    <property type="term" value="C:plasma membrane"/>
    <property type="evidence" value="ECO:0007669"/>
    <property type="project" value="UniProtKB-SubCell"/>
</dbReference>
<keyword evidence="2 7" id="KW-0813">Transport</keyword>
<reference evidence="10 11" key="1">
    <citation type="submission" date="2020-08" db="EMBL/GenBank/DDBJ databases">
        <title>Sequencing the genomes of 1000 actinobacteria strains.</title>
        <authorList>
            <person name="Klenk H.-P."/>
        </authorList>
    </citation>
    <scope>NUCLEOTIDE SEQUENCE [LARGE SCALE GENOMIC DNA]</scope>
    <source>
        <strain evidence="10 11">DSM 44320</strain>
    </source>
</reference>
<dbReference type="Pfam" id="PF00528">
    <property type="entry name" value="BPD_transp_1"/>
    <property type="match status" value="1"/>
</dbReference>
<proteinExistence type="inferred from homology"/>
<feature type="transmembrane region" description="Helical" evidence="7">
    <location>
        <begin position="181"/>
        <end position="204"/>
    </location>
</feature>
<keyword evidence="11" id="KW-1185">Reference proteome</keyword>
<keyword evidence="8" id="KW-0732">Signal</keyword>
<evidence type="ECO:0000256" key="8">
    <source>
        <dbReference type="SAM" id="SignalP"/>
    </source>
</evidence>
<evidence type="ECO:0000256" key="7">
    <source>
        <dbReference type="RuleBase" id="RU363032"/>
    </source>
</evidence>
<feature type="transmembrane region" description="Helical" evidence="7">
    <location>
        <begin position="63"/>
        <end position="86"/>
    </location>
</feature>
<feature type="transmembrane region" description="Helical" evidence="7">
    <location>
        <begin position="98"/>
        <end position="115"/>
    </location>
</feature>
<organism evidence="10 11">
    <name type="scientific">Nonomuraea dietziae</name>
    <dbReference type="NCBI Taxonomy" id="65515"/>
    <lineage>
        <taxon>Bacteria</taxon>
        <taxon>Bacillati</taxon>
        <taxon>Actinomycetota</taxon>
        <taxon>Actinomycetes</taxon>
        <taxon>Streptosporangiales</taxon>
        <taxon>Streptosporangiaceae</taxon>
        <taxon>Nonomuraea</taxon>
    </lineage>
</organism>
<dbReference type="InterPro" id="IPR050366">
    <property type="entry name" value="BP-dependent_transpt_permease"/>
</dbReference>
<evidence type="ECO:0000256" key="6">
    <source>
        <dbReference type="ARBA" id="ARBA00023136"/>
    </source>
</evidence>
<evidence type="ECO:0000313" key="11">
    <source>
        <dbReference type="Proteomes" id="UP000579945"/>
    </source>
</evidence>
<keyword evidence="4 7" id="KW-0812">Transmembrane</keyword>
<protein>
    <submittedName>
        <fullName evidence="10">Peptide/nickel transport system permease protein</fullName>
    </submittedName>
</protein>
<keyword evidence="3" id="KW-1003">Cell membrane</keyword>
<dbReference type="EMBL" id="JACIBV010000001">
    <property type="protein sequence ID" value="MBB3730405.1"/>
    <property type="molecule type" value="Genomic_DNA"/>
</dbReference>
<evidence type="ECO:0000256" key="2">
    <source>
        <dbReference type="ARBA" id="ARBA00022448"/>
    </source>
</evidence>
<keyword evidence="5 7" id="KW-1133">Transmembrane helix</keyword>
<feature type="transmembrane region" description="Helical" evidence="7">
    <location>
        <begin position="224"/>
        <end position="249"/>
    </location>
</feature>
<feature type="signal peptide" evidence="8">
    <location>
        <begin position="1"/>
        <end position="21"/>
    </location>
</feature>
<dbReference type="Proteomes" id="UP000579945">
    <property type="component" value="Unassembled WGS sequence"/>
</dbReference>
<accession>A0A7W5VF93</accession>
<dbReference type="GO" id="GO:0055085">
    <property type="term" value="P:transmembrane transport"/>
    <property type="evidence" value="ECO:0007669"/>
    <property type="project" value="InterPro"/>
</dbReference>
<comment type="subcellular location">
    <subcellularLocation>
        <location evidence="1 7">Cell membrane</location>
        <topology evidence="1 7">Multi-pass membrane protein</topology>
    </subcellularLocation>
</comment>
<dbReference type="InterPro" id="IPR035906">
    <property type="entry name" value="MetI-like_sf"/>
</dbReference>
<name>A0A7W5VF93_9ACTN</name>
<dbReference type="PROSITE" id="PS50928">
    <property type="entry name" value="ABC_TM1"/>
    <property type="match status" value="1"/>
</dbReference>
<evidence type="ECO:0000256" key="5">
    <source>
        <dbReference type="ARBA" id="ARBA00022989"/>
    </source>
</evidence>
<evidence type="ECO:0000256" key="3">
    <source>
        <dbReference type="ARBA" id="ARBA00022475"/>
    </source>
</evidence>
<sequence>MKRLLPALSMLVLAVAGPLLAPLPLDQPVTIPYGPAGTDGALLGGDQLGRDVLSRLLYGGRDLVIASLVVASLVTMIAAVLGVAGALHPAFGRFVERVADVFMLLPAVLGILLITQSWPHGGQLALVVAAVALGMPYAVRFMTAAAAPVVATGYVEAAVAGGERTWHLIVREVLPNLRSTVLALFGLRFVAAVYVVSTAAFLQVGPQPPAADWALMIRENSAGIVLNPWAVLAPGIAIGLLAMSVNLAAGALTPKVRNT</sequence>
<feature type="domain" description="ABC transmembrane type-1" evidence="9">
    <location>
        <begin position="64"/>
        <end position="249"/>
    </location>
</feature>
<comment type="caution">
    <text evidence="10">The sequence shown here is derived from an EMBL/GenBank/DDBJ whole genome shotgun (WGS) entry which is preliminary data.</text>
</comment>
<evidence type="ECO:0000313" key="10">
    <source>
        <dbReference type="EMBL" id="MBB3730405.1"/>
    </source>
</evidence>
<dbReference type="SUPFAM" id="SSF161098">
    <property type="entry name" value="MetI-like"/>
    <property type="match status" value="1"/>
</dbReference>
<dbReference type="PANTHER" id="PTHR43386:SF25">
    <property type="entry name" value="PEPTIDE ABC TRANSPORTER PERMEASE PROTEIN"/>
    <property type="match status" value="1"/>
</dbReference>
<dbReference type="InterPro" id="IPR000515">
    <property type="entry name" value="MetI-like"/>
</dbReference>
<evidence type="ECO:0000256" key="4">
    <source>
        <dbReference type="ARBA" id="ARBA00022692"/>
    </source>
</evidence>
<dbReference type="CDD" id="cd06261">
    <property type="entry name" value="TM_PBP2"/>
    <property type="match status" value="1"/>
</dbReference>
<comment type="similarity">
    <text evidence="7">Belongs to the binding-protein-dependent transport system permease family.</text>
</comment>
<dbReference type="RefSeq" id="WP_312895791.1">
    <property type="nucleotide sequence ID" value="NZ_BAAAXX010000091.1"/>
</dbReference>
<feature type="chain" id="PRO_5030808539" evidence="8">
    <location>
        <begin position="22"/>
        <end position="259"/>
    </location>
</feature>